<evidence type="ECO:0000313" key="2">
    <source>
        <dbReference type="RefSeq" id="XP_033175535.1"/>
    </source>
</evidence>
<gene>
    <name evidence="2" type="primary">LOC117151406</name>
</gene>
<name>A0A6P8KXI2_BOMIM</name>
<evidence type="ECO:0000313" key="1">
    <source>
        <dbReference type="Proteomes" id="UP000515180"/>
    </source>
</evidence>
<dbReference type="AlphaFoldDB" id="A0A6P8KXI2"/>
<protein>
    <submittedName>
        <fullName evidence="2">28S ribosomal protein S24, mitochondrial-like</fullName>
    </submittedName>
</protein>
<accession>A0A6P8KXI2</accession>
<sequence>MSLIPYLRSILINQNNVAKRYLHVSTILHKVQAGRYRPKPKVVQPLTYEMAYPLHEIVAKKSWNS</sequence>
<dbReference type="Pfam" id="PF14955">
    <property type="entry name" value="MRP-S24"/>
    <property type="match status" value="1"/>
</dbReference>
<dbReference type="RefSeq" id="XP_033175535.1">
    <property type="nucleotide sequence ID" value="XM_033319644.1"/>
</dbReference>
<dbReference type="Proteomes" id="UP000515180">
    <property type="component" value="Unplaced"/>
</dbReference>
<proteinExistence type="predicted"/>
<dbReference type="GeneID" id="117151406"/>
<dbReference type="GO" id="GO:0005739">
    <property type="term" value="C:mitochondrion"/>
    <property type="evidence" value="ECO:0007669"/>
    <property type="project" value="InterPro"/>
</dbReference>
<dbReference type="OrthoDB" id="5950413at2759"/>
<dbReference type="InterPro" id="IPR026146">
    <property type="entry name" value="Ribosomal_uS3m"/>
</dbReference>
<organism evidence="1 2">
    <name type="scientific">Bombus impatiens</name>
    <name type="common">Bumblebee</name>
    <dbReference type="NCBI Taxonomy" id="132113"/>
    <lineage>
        <taxon>Eukaryota</taxon>
        <taxon>Metazoa</taxon>
        <taxon>Ecdysozoa</taxon>
        <taxon>Arthropoda</taxon>
        <taxon>Hexapoda</taxon>
        <taxon>Insecta</taxon>
        <taxon>Pterygota</taxon>
        <taxon>Neoptera</taxon>
        <taxon>Endopterygota</taxon>
        <taxon>Hymenoptera</taxon>
        <taxon>Apocrita</taxon>
        <taxon>Aculeata</taxon>
        <taxon>Apoidea</taxon>
        <taxon>Anthophila</taxon>
        <taxon>Apidae</taxon>
        <taxon>Bombus</taxon>
        <taxon>Pyrobombus</taxon>
    </lineage>
</organism>
<keyword evidence="1" id="KW-1185">Reference proteome</keyword>
<reference evidence="2" key="1">
    <citation type="submission" date="2025-08" db="UniProtKB">
        <authorList>
            <consortium name="RefSeq"/>
        </authorList>
    </citation>
    <scope>IDENTIFICATION</scope>
</reference>